<dbReference type="GO" id="GO:0006096">
    <property type="term" value="P:glycolytic process"/>
    <property type="evidence" value="ECO:0007669"/>
    <property type="project" value="UniProtKB-UniPathway"/>
</dbReference>
<dbReference type="RefSeq" id="WP_119742711.1">
    <property type="nucleotide sequence ID" value="NZ_QYUN01000003.1"/>
</dbReference>
<protein>
    <recommendedName>
        <fullName evidence="6">Fructose-bisphosphate aldolase</fullName>
        <ecNumber evidence="6">4.1.2.13</ecNumber>
    </recommendedName>
</protein>
<evidence type="ECO:0000256" key="5">
    <source>
        <dbReference type="ARBA" id="ARBA00023239"/>
    </source>
</evidence>
<keyword evidence="4 6" id="KW-0324">Glycolysis</keyword>
<comment type="similarity">
    <text evidence="3 6">Belongs to the class I fructose-bisphosphate aldolase family.</text>
</comment>
<keyword evidence="5 6" id="KW-0456">Lyase</keyword>
<dbReference type="InterPro" id="IPR029768">
    <property type="entry name" value="Aldolase_I_AS"/>
</dbReference>
<dbReference type="PANTHER" id="PTHR11627">
    <property type="entry name" value="FRUCTOSE-BISPHOSPHATE ALDOLASE"/>
    <property type="match status" value="1"/>
</dbReference>
<name>A0A418WVB1_9BURK</name>
<dbReference type="Gene3D" id="3.20.20.70">
    <property type="entry name" value="Aldolase class I"/>
    <property type="match status" value="1"/>
</dbReference>
<dbReference type="PROSITE" id="PS00158">
    <property type="entry name" value="ALDOLASE_CLASS_I"/>
    <property type="match status" value="1"/>
</dbReference>
<evidence type="ECO:0000256" key="6">
    <source>
        <dbReference type="RuleBase" id="RU003994"/>
    </source>
</evidence>
<dbReference type="FunFam" id="3.20.20.70:FF:000140">
    <property type="entry name" value="Fructose-bisphosphate aldolase"/>
    <property type="match status" value="1"/>
</dbReference>
<evidence type="ECO:0000256" key="4">
    <source>
        <dbReference type="ARBA" id="ARBA00023152"/>
    </source>
</evidence>
<evidence type="ECO:0000256" key="2">
    <source>
        <dbReference type="ARBA" id="ARBA00004714"/>
    </source>
</evidence>
<evidence type="ECO:0000256" key="1">
    <source>
        <dbReference type="ARBA" id="ARBA00000441"/>
    </source>
</evidence>
<dbReference type="Proteomes" id="UP000285190">
    <property type="component" value="Unassembled WGS sequence"/>
</dbReference>
<evidence type="ECO:0000313" key="7">
    <source>
        <dbReference type="EMBL" id="RJF96636.1"/>
    </source>
</evidence>
<organism evidence="7 8">
    <name type="scientific">Noviherbaspirillum cavernae</name>
    <dbReference type="NCBI Taxonomy" id="2320862"/>
    <lineage>
        <taxon>Bacteria</taxon>
        <taxon>Pseudomonadati</taxon>
        <taxon>Pseudomonadota</taxon>
        <taxon>Betaproteobacteria</taxon>
        <taxon>Burkholderiales</taxon>
        <taxon>Oxalobacteraceae</taxon>
        <taxon>Noviherbaspirillum</taxon>
    </lineage>
</organism>
<dbReference type="OrthoDB" id="9793595at2"/>
<evidence type="ECO:0000313" key="8">
    <source>
        <dbReference type="Proteomes" id="UP000285190"/>
    </source>
</evidence>
<proteinExistence type="inferred from homology"/>
<comment type="pathway">
    <text evidence="2">Carbohydrate degradation; glycolysis; D-glyceraldehyde 3-phosphate and glycerone phosphate from D-glucose: step 4/4.</text>
</comment>
<dbReference type="AlphaFoldDB" id="A0A418WVB1"/>
<comment type="catalytic activity">
    <reaction evidence="1 6">
        <text>beta-D-fructose 1,6-bisphosphate = D-glyceraldehyde 3-phosphate + dihydroxyacetone phosphate</text>
        <dbReference type="Rhea" id="RHEA:14729"/>
        <dbReference type="ChEBI" id="CHEBI:32966"/>
        <dbReference type="ChEBI" id="CHEBI:57642"/>
        <dbReference type="ChEBI" id="CHEBI:59776"/>
        <dbReference type="EC" id="4.1.2.13"/>
    </reaction>
</comment>
<gene>
    <name evidence="7" type="ORF">D3870_19620</name>
</gene>
<dbReference type="EC" id="4.1.2.13" evidence="6"/>
<dbReference type="UniPathway" id="UPA00109">
    <property type="reaction ID" value="UER00183"/>
</dbReference>
<dbReference type="InterPro" id="IPR000741">
    <property type="entry name" value="FBA_I"/>
</dbReference>
<dbReference type="CDD" id="cd00948">
    <property type="entry name" value="FBP_aldolase_I_a"/>
    <property type="match status" value="1"/>
</dbReference>
<dbReference type="SUPFAM" id="SSF51569">
    <property type="entry name" value="Aldolase"/>
    <property type="match status" value="1"/>
</dbReference>
<accession>A0A418WVB1</accession>
<dbReference type="Pfam" id="PF00274">
    <property type="entry name" value="Glycolytic"/>
    <property type="match status" value="1"/>
</dbReference>
<reference evidence="7 8" key="1">
    <citation type="submission" date="2018-09" db="EMBL/GenBank/DDBJ databases">
        <authorList>
            <person name="Zhu H."/>
        </authorList>
    </citation>
    <scope>NUCLEOTIDE SEQUENCE [LARGE SCALE GENOMIC DNA]</scope>
    <source>
        <strain evidence="7 8">K2R10-39</strain>
    </source>
</reference>
<dbReference type="InterPro" id="IPR013785">
    <property type="entry name" value="Aldolase_TIM"/>
</dbReference>
<dbReference type="GO" id="GO:0004332">
    <property type="term" value="F:fructose-bisphosphate aldolase activity"/>
    <property type="evidence" value="ECO:0007669"/>
    <property type="project" value="UniProtKB-EC"/>
</dbReference>
<evidence type="ECO:0000256" key="3">
    <source>
        <dbReference type="ARBA" id="ARBA00010387"/>
    </source>
</evidence>
<dbReference type="EMBL" id="QYUN01000003">
    <property type="protein sequence ID" value="RJF96636.1"/>
    <property type="molecule type" value="Genomic_DNA"/>
</dbReference>
<sequence>MNIDELKSVARAIVAQQKGILAADESGPTIKKRFDSIQVECTEESRRRYRELMFTTAGVEQYLGGVILYDETLRQAAKDGTPFATLLSSRGIIPGIKVDKGAKILAMHPAEKITEGLDGLRERLAEYKQLGAQFAKWRAVIEVDAHAVPTPLAIRANAHALARYAALCQEVDIVPIVEPEVLMDGAHGIERCEAVTSEVLEQVFIELDAHCIVLEGMLLKPNMVIPGMKCAQQASVHEVAEATLRCLKRHVPAAVPGIVFLSGGQSAADATDHLNAMNMMGPQPWQVSFSYGRALQAPVLAAWKGQEDNADEAQKAFFARCQLNGLARAGKYSRAMEGTASAGI</sequence>
<keyword evidence="8" id="KW-1185">Reference proteome</keyword>
<dbReference type="NCBIfam" id="NF033379">
    <property type="entry name" value="FrucBisAld_I"/>
    <property type="match status" value="1"/>
</dbReference>
<comment type="caution">
    <text evidence="7">The sequence shown here is derived from an EMBL/GenBank/DDBJ whole genome shotgun (WGS) entry which is preliminary data.</text>
</comment>